<keyword evidence="3" id="KW-0378">Hydrolase</keyword>
<proteinExistence type="inferred from homology"/>
<dbReference type="SMART" id="SM00194">
    <property type="entry name" value="PTPc"/>
    <property type="match status" value="2"/>
</dbReference>
<dbReference type="PANTHER" id="PTHR19134">
    <property type="entry name" value="RECEPTOR-TYPE TYROSINE-PROTEIN PHOSPHATASE"/>
    <property type="match status" value="1"/>
</dbReference>
<dbReference type="InterPro" id="IPR016130">
    <property type="entry name" value="Tyr_Pase_AS"/>
</dbReference>
<dbReference type="Pfam" id="PF00102">
    <property type="entry name" value="Y_phosphatase"/>
    <property type="match status" value="2"/>
</dbReference>
<dbReference type="SUPFAM" id="SSF57184">
    <property type="entry name" value="Growth factor receptor domain"/>
    <property type="match status" value="1"/>
</dbReference>
<comment type="catalytic activity">
    <reaction evidence="5">
        <text>O-phospho-L-tyrosyl-[protein] + H2O = L-tyrosyl-[protein] + phosphate</text>
        <dbReference type="Rhea" id="RHEA:10684"/>
        <dbReference type="Rhea" id="RHEA-COMP:10136"/>
        <dbReference type="Rhea" id="RHEA-COMP:20101"/>
        <dbReference type="ChEBI" id="CHEBI:15377"/>
        <dbReference type="ChEBI" id="CHEBI:43474"/>
        <dbReference type="ChEBI" id="CHEBI:46858"/>
        <dbReference type="ChEBI" id="CHEBI:61978"/>
        <dbReference type="EC" id="3.1.3.48"/>
    </reaction>
</comment>
<dbReference type="InterPro" id="IPR000387">
    <property type="entry name" value="Tyr_Pase_dom"/>
</dbReference>
<dbReference type="EC" id="3.1.3.48" evidence="2"/>
<dbReference type="InterPro" id="IPR008979">
    <property type="entry name" value="Galactose-bd-like_sf"/>
</dbReference>
<dbReference type="Gene3D" id="2.60.120.260">
    <property type="entry name" value="Galactose-binding domain-like"/>
    <property type="match status" value="1"/>
</dbReference>
<dbReference type="InterPro" id="IPR003595">
    <property type="entry name" value="Tyr_Pase_cat"/>
</dbReference>
<keyword evidence="4" id="KW-0904">Protein phosphatase</keyword>
<dbReference type="InterPro" id="IPR009030">
    <property type="entry name" value="Growth_fac_rcpt_cys_sf"/>
</dbReference>
<feature type="chain" id="PRO_5036496048" description="protein-tyrosine-phosphatase" evidence="7">
    <location>
        <begin position="21"/>
        <end position="928"/>
    </location>
</feature>
<dbReference type="CDD" id="cd00047">
    <property type="entry name" value="PTPc"/>
    <property type="match status" value="1"/>
</dbReference>
<dbReference type="PANTHER" id="PTHR19134:SF562">
    <property type="entry name" value="PROTEIN-TYROSINE-PHOSPHATASE"/>
    <property type="match status" value="1"/>
</dbReference>
<accession>A0A8W8NVC3</accession>
<feature type="domain" description="Tyrosine specific protein phosphatases" evidence="9">
    <location>
        <begin position="845"/>
        <end position="914"/>
    </location>
</feature>
<feature type="domain" description="Tyrosine specific protein phosphatases" evidence="9">
    <location>
        <begin position="561"/>
        <end position="633"/>
    </location>
</feature>
<evidence type="ECO:0000256" key="2">
    <source>
        <dbReference type="ARBA" id="ARBA00013064"/>
    </source>
</evidence>
<evidence type="ECO:0000256" key="6">
    <source>
        <dbReference type="SAM" id="Phobius"/>
    </source>
</evidence>
<dbReference type="AlphaFoldDB" id="A0A8W8NVC3"/>
<dbReference type="InterPro" id="IPR000242">
    <property type="entry name" value="PTP_cat"/>
</dbReference>
<keyword evidence="6" id="KW-1133">Transmembrane helix</keyword>
<dbReference type="PROSITE" id="PS50056">
    <property type="entry name" value="TYR_PHOSPHATASE_2"/>
    <property type="match status" value="2"/>
</dbReference>
<dbReference type="PROSITE" id="PS50055">
    <property type="entry name" value="TYR_PHOSPHATASE_PTP"/>
    <property type="match status" value="2"/>
</dbReference>
<feature type="domain" description="Tyrosine-protein phosphatase" evidence="8">
    <location>
        <begin position="672"/>
        <end position="923"/>
    </location>
</feature>
<dbReference type="PROSITE" id="PS00383">
    <property type="entry name" value="TYR_PHOSPHATASE_1"/>
    <property type="match status" value="1"/>
</dbReference>
<dbReference type="SMART" id="SM00404">
    <property type="entry name" value="PTPc_motif"/>
    <property type="match status" value="2"/>
</dbReference>
<comment type="similarity">
    <text evidence="1">Belongs to the protein-tyrosine phosphatase family.</text>
</comment>
<dbReference type="FunFam" id="3.90.190.10:FF:000102">
    <property type="entry name" value="Receptor-type tyrosine-protein phosphatase"/>
    <property type="match status" value="1"/>
</dbReference>
<feature type="domain" description="Tyrosine-protein phosphatase" evidence="8">
    <location>
        <begin position="389"/>
        <end position="642"/>
    </location>
</feature>
<protein>
    <recommendedName>
        <fullName evidence="2">protein-tyrosine-phosphatase</fullName>
        <ecNumber evidence="2">3.1.3.48</ecNumber>
    </recommendedName>
</protein>
<evidence type="ECO:0000256" key="7">
    <source>
        <dbReference type="SAM" id="SignalP"/>
    </source>
</evidence>
<evidence type="ECO:0000313" key="10">
    <source>
        <dbReference type="EnsemblMetazoa" id="G8481.1:cds"/>
    </source>
</evidence>
<dbReference type="InterPro" id="IPR050348">
    <property type="entry name" value="Protein-Tyr_Phosphatase"/>
</dbReference>
<keyword evidence="6" id="KW-0812">Transmembrane</keyword>
<dbReference type="InterPro" id="IPR029021">
    <property type="entry name" value="Prot-tyrosine_phosphatase-like"/>
</dbReference>
<evidence type="ECO:0000259" key="8">
    <source>
        <dbReference type="PROSITE" id="PS50055"/>
    </source>
</evidence>
<keyword evidence="7" id="KW-0732">Signal</keyword>
<dbReference type="Proteomes" id="UP000005408">
    <property type="component" value="Unassembled WGS sequence"/>
</dbReference>
<dbReference type="Gene3D" id="3.90.190.10">
    <property type="entry name" value="Protein tyrosine phosphatase superfamily"/>
    <property type="match status" value="2"/>
</dbReference>
<evidence type="ECO:0000256" key="3">
    <source>
        <dbReference type="ARBA" id="ARBA00022801"/>
    </source>
</evidence>
<feature type="signal peptide" evidence="7">
    <location>
        <begin position="1"/>
        <end position="20"/>
    </location>
</feature>
<evidence type="ECO:0000256" key="1">
    <source>
        <dbReference type="ARBA" id="ARBA00009580"/>
    </source>
</evidence>
<evidence type="ECO:0000256" key="5">
    <source>
        <dbReference type="ARBA" id="ARBA00051722"/>
    </source>
</evidence>
<dbReference type="GO" id="GO:0004725">
    <property type="term" value="F:protein tyrosine phosphatase activity"/>
    <property type="evidence" value="ECO:0007669"/>
    <property type="project" value="UniProtKB-EC"/>
</dbReference>
<evidence type="ECO:0000256" key="4">
    <source>
        <dbReference type="ARBA" id="ARBA00022912"/>
    </source>
</evidence>
<dbReference type="SUPFAM" id="SSF49785">
    <property type="entry name" value="Galactose-binding domain-like"/>
    <property type="match status" value="1"/>
</dbReference>
<keyword evidence="11" id="KW-1185">Reference proteome</keyword>
<dbReference type="EnsemblMetazoa" id="G8481.1">
    <property type="protein sequence ID" value="G8481.1:cds"/>
    <property type="gene ID" value="G8481"/>
</dbReference>
<keyword evidence="6" id="KW-0472">Membrane</keyword>
<name>A0A8W8NVC3_MAGGI</name>
<organism evidence="10 11">
    <name type="scientific">Magallana gigas</name>
    <name type="common">Pacific oyster</name>
    <name type="synonym">Crassostrea gigas</name>
    <dbReference type="NCBI Taxonomy" id="29159"/>
    <lineage>
        <taxon>Eukaryota</taxon>
        <taxon>Metazoa</taxon>
        <taxon>Spiralia</taxon>
        <taxon>Lophotrochozoa</taxon>
        <taxon>Mollusca</taxon>
        <taxon>Bivalvia</taxon>
        <taxon>Autobranchia</taxon>
        <taxon>Pteriomorphia</taxon>
        <taxon>Ostreida</taxon>
        <taxon>Ostreoidea</taxon>
        <taxon>Ostreidae</taxon>
        <taxon>Magallana</taxon>
    </lineage>
</organism>
<dbReference type="SUPFAM" id="SSF52799">
    <property type="entry name" value="(Phosphotyrosine protein) phosphatases II"/>
    <property type="match status" value="2"/>
</dbReference>
<reference evidence="10" key="1">
    <citation type="submission" date="2022-08" db="UniProtKB">
        <authorList>
            <consortium name="EnsemblMetazoa"/>
        </authorList>
    </citation>
    <scope>IDENTIFICATION</scope>
    <source>
        <strain evidence="10">05x7-T-G4-1.051#20</strain>
    </source>
</reference>
<dbReference type="PRINTS" id="PR00700">
    <property type="entry name" value="PRTYPHPHTASE"/>
</dbReference>
<sequence length="928" mass="106336">MYRMYFLIALVLLLVTRAFGSENIALDKPTWQEHPWSDPRYYSGDNAVDGLYTDRSLTGEVPNENARRMAGFYLYVSNTTLKETGHLCFHENQTKQEMILEDISINCSVSGRYVIYYNERRRNVKYPGFYSMYAYNELCEVEVYGSNVSIHNEEIGKNRCPKNCQEGQCDINTGHCLKCILGLQGPLCDQTCKDNDCTDPCDTDCVNQSCTQRTGNCFSKINITNKSIMKTSDAEKIGPTIIFITCGIVAAVIIIIIAIVGIVLYKRTKTTTGEQEETKRRMNNITESTTKNTFPNSRLYSSHTCVNIDIEDSLAQPEFSKSPSTHGEDTKNFSQSIELSGEDVDIDEKIHDENPYGDLYVNEKPIPDIAVENLGNVIEENSRNEDDCFKKNYSTLLYGERYPCEIGKLPENITKNRFKTTFPYDHSRIKLANKESDYINANYIDGVRQENRYIATQGPTQNTVGDFWLLVWQEHVEQIVMLTNLMEGPKSKCFQYWPDLEETMDRDMFTLHTDTERHYACYSIRKLRLTYNEEQNESRTITQYHYTAWPDHGTPDPLCLLMFHNHVTRTKLGQLKVPTLVHCSAGIGRTGTYIAIDALYEEGQQKSKINIAEYVRKMREKRMNMVQTYEQYKTIFLTLHEMFKAPVGVHTRNDYLKSQSAKSNHPAYVSSLRKEFQRLLSIRHQYSENDFKMALQYKSFSTSILPLDKYVVFLPSSVPKRGNYINAISLPSLTCQNAFIATHYPTTGDSVDFIRLITDYESKVVVCMDPICHVEFANEWLPTATESKTASPYTIKEQEELPTGFKCRKLEISKEKSSDGVWVVEIIEPISVLSQDNPETTSQILGLVSFVQNVKTDNPVTVVSRDGAALCGVFCAVYNLIQQLTIDEEIDVFSVVRLLQTRRPELCSTMEEYIMVHDALMKFLDKNK</sequence>
<evidence type="ECO:0000259" key="9">
    <source>
        <dbReference type="PROSITE" id="PS50056"/>
    </source>
</evidence>
<feature type="transmembrane region" description="Helical" evidence="6">
    <location>
        <begin position="241"/>
        <end position="265"/>
    </location>
</feature>
<evidence type="ECO:0000313" key="11">
    <source>
        <dbReference type="Proteomes" id="UP000005408"/>
    </source>
</evidence>